<proteinExistence type="predicted"/>
<dbReference type="AlphaFoldDB" id="V9P5E5"/>
<sequence length="149" mass="16840">MILTSSFPALAGVLKLCRICGWFRLSISWVILLSLAASAASRFKEERTLWTRSVRGECWEKVAGKSLTFSLRSSTRSSTGAGSHPHRRWGVYLLRLGRGVLWSSSRRPRLLHDRSLGLPSHGNRTDFLFSTVWVVRRSLCVTDENSFES</sequence>
<protein>
    <submittedName>
        <fullName evidence="1">Uncharacterized protein</fullName>
    </submittedName>
</protein>
<reference evidence="1" key="1">
    <citation type="submission" date="2013-05" db="EMBL/GenBank/DDBJ databases">
        <title>The Mitochondrial Genome of the medicinal plant Salvia miltiorrhiza.</title>
        <authorList>
            <person name="Qian J."/>
        </authorList>
    </citation>
    <scope>NUCLEOTIDE SEQUENCE</scope>
</reference>
<geneLocation type="mitochondrion" evidence="1"/>
<keyword evidence="1" id="KW-0496">Mitochondrion</keyword>
<organism evidence="1">
    <name type="scientific">Salvia miltiorrhiza</name>
    <name type="common">Chinese sage</name>
    <dbReference type="NCBI Taxonomy" id="226208"/>
    <lineage>
        <taxon>Eukaryota</taxon>
        <taxon>Viridiplantae</taxon>
        <taxon>Streptophyta</taxon>
        <taxon>Embryophyta</taxon>
        <taxon>Tracheophyta</taxon>
        <taxon>Spermatophyta</taxon>
        <taxon>Magnoliopsida</taxon>
        <taxon>eudicotyledons</taxon>
        <taxon>Gunneridae</taxon>
        <taxon>Pentapetalae</taxon>
        <taxon>asterids</taxon>
        <taxon>lamiids</taxon>
        <taxon>Lamiales</taxon>
        <taxon>Lamiaceae</taxon>
        <taxon>Nepetoideae</taxon>
        <taxon>Mentheae</taxon>
        <taxon>Salviinae</taxon>
        <taxon>Salvia</taxon>
        <taxon>Salvia incertae sedis</taxon>
    </lineage>
</organism>
<dbReference type="EMBL" id="KF177345">
    <property type="protein sequence ID" value="AGU16653.1"/>
    <property type="molecule type" value="Genomic_DNA"/>
</dbReference>
<dbReference type="RefSeq" id="YP_008992392.1">
    <property type="nucleotide sequence ID" value="NC_023209.1"/>
</dbReference>
<dbReference type="GeneID" id="18126401"/>
<gene>
    <name evidence="1" type="primary">orf149</name>
    <name evidence="1" type="ORF">Salmi_Mp125</name>
</gene>
<name>V9P5E5_SALMI</name>
<evidence type="ECO:0000313" key="1">
    <source>
        <dbReference type="EMBL" id="AGU16653.1"/>
    </source>
</evidence>
<accession>V9P5E5</accession>
<dbReference type="KEGG" id="smil:18126401"/>